<dbReference type="InterPro" id="IPR013656">
    <property type="entry name" value="PAS_4"/>
</dbReference>
<keyword evidence="8" id="KW-1185">Reference proteome</keyword>
<dbReference type="InterPro" id="IPR025943">
    <property type="entry name" value="Sigma_54_int_dom_ATP-bd_2"/>
</dbReference>
<dbReference type="SUPFAM" id="SSF55785">
    <property type="entry name" value="PYP-like sensor domain (PAS domain)"/>
    <property type="match status" value="1"/>
</dbReference>
<keyword evidence="2" id="KW-0067">ATP-binding</keyword>
<dbReference type="Gene3D" id="3.40.50.300">
    <property type="entry name" value="P-loop containing nucleotide triphosphate hydrolases"/>
    <property type="match status" value="1"/>
</dbReference>
<dbReference type="Gene3D" id="3.30.450.20">
    <property type="entry name" value="PAS domain"/>
    <property type="match status" value="1"/>
</dbReference>
<reference evidence="7 8" key="1">
    <citation type="submission" date="2016-10" db="EMBL/GenBank/DDBJ databases">
        <authorList>
            <person name="de Groot N.N."/>
        </authorList>
    </citation>
    <scope>NUCLEOTIDE SEQUENCE [LARGE SCALE GENOMIC DNA]</scope>
    <source>
        <strain evidence="7 8">DSM 4180</strain>
    </source>
</reference>
<evidence type="ECO:0000313" key="7">
    <source>
        <dbReference type="EMBL" id="SFM43989.1"/>
    </source>
</evidence>
<sequence length="427" mass="45439">MLSLTETPALMPPGLGEAMDLIPEAFLIFDRDHRVVAANTAAAALLSRSREALLGRGCQEILHGRPGPSCSGPERCPLEAGHTAGPGVLVEAAGGARLRLRITASPAGWTGVFLQPEGHAREAGDDISLVGHSAALRGLMDMVERVAATQATVLLLGESGVGKERVAEYLHRRSRRAGGALVVVDCSTLGESLIEAELFGYEKGAFTGADRRKTGLFEAAHGGTLFIDEVGEMPLALQSKLLRALETSRIRRVGGTGYIDVDVRVVAATHRDLAAMVGEGGFRQDLYYRLSAFPVRIPPLRERPEDILPLAEHFLRQADGGARHLPLEGAVAAALQGHDYPGNVRELKNMVTRAAILAGDGPLRPEHFAMPEADGGGAAPARRGRLDPGRIRAALAACDGHRGEAARRLGVSERTLYRYLRRLEGGG</sequence>
<feature type="domain" description="Sigma-54 factor interaction" evidence="6">
    <location>
        <begin position="129"/>
        <end position="356"/>
    </location>
</feature>
<dbReference type="GO" id="GO:0043565">
    <property type="term" value="F:sequence-specific DNA binding"/>
    <property type="evidence" value="ECO:0007669"/>
    <property type="project" value="InterPro"/>
</dbReference>
<dbReference type="InterPro" id="IPR025944">
    <property type="entry name" value="Sigma_54_int_dom_CS"/>
</dbReference>
<dbReference type="PROSITE" id="PS00675">
    <property type="entry name" value="SIGMA54_INTERACT_1"/>
    <property type="match status" value="1"/>
</dbReference>
<evidence type="ECO:0000313" key="8">
    <source>
        <dbReference type="Proteomes" id="UP000199556"/>
    </source>
</evidence>
<evidence type="ECO:0000256" key="3">
    <source>
        <dbReference type="ARBA" id="ARBA00023015"/>
    </source>
</evidence>
<dbReference type="GO" id="GO:0005524">
    <property type="term" value="F:ATP binding"/>
    <property type="evidence" value="ECO:0007669"/>
    <property type="project" value="UniProtKB-KW"/>
</dbReference>
<evidence type="ECO:0000256" key="2">
    <source>
        <dbReference type="ARBA" id="ARBA00022840"/>
    </source>
</evidence>
<evidence type="ECO:0000256" key="1">
    <source>
        <dbReference type="ARBA" id="ARBA00022741"/>
    </source>
</evidence>
<dbReference type="GO" id="GO:0006355">
    <property type="term" value="P:regulation of DNA-templated transcription"/>
    <property type="evidence" value="ECO:0007669"/>
    <property type="project" value="InterPro"/>
</dbReference>
<evidence type="ECO:0000259" key="6">
    <source>
        <dbReference type="PROSITE" id="PS50045"/>
    </source>
</evidence>
<name>A0A1I4QVC2_ECTMO</name>
<dbReference type="InterPro" id="IPR025662">
    <property type="entry name" value="Sigma_54_int_dom_ATP-bd_1"/>
</dbReference>
<dbReference type="PANTHER" id="PTHR32071:SF81">
    <property type="entry name" value="PROPIONATE CATABOLISM OPERON REGULATORY PROTEIN"/>
    <property type="match status" value="1"/>
</dbReference>
<dbReference type="CDD" id="cd00009">
    <property type="entry name" value="AAA"/>
    <property type="match status" value="1"/>
</dbReference>
<protein>
    <submittedName>
        <fullName evidence="7">Sigma54 specific transcriptional regulator, Fis family</fullName>
    </submittedName>
</protein>
<keyword evidence="4" id="KW-0238">DNA-binding</keyword>
<keyword evidence="3" id="KW-0805">Transcription regulation</keyword>
<dbReference type="SUPFAM" id="SSF52540">
    <property type="entry name" value="P-loop containing nucleoside triphosphate hydrolases"/>
    <property type="match status" value="1"/>
</dbReference>
<proteinExistence type="predicted"/>
<dbReference type="Pfam" id="PF25601">
    <property type="entry name" value="AAA_lid_14"/>
    <property type="match status" value="1"/>
</dbReference>
<dbReference type="InterPro" id="IPR027417">
    <property type="entry name" value="P-loop_NTPase"/>
</dbReference>
<dbReference type="EMBL" id="FOUO01000005">
    <property type="protein sequence ID" value="SFM43989.1"/>
    <property type="molecule type" value="Genomic_DNA"/>
</dbReference>
<dbReference type="AlphaFoldDB" id="A0A1I4QVC2"/>
<dbReference type="Pfam" id="PF00158">
    <property type="entry name" value="Sigma54_activat"/>
    <property type="match status" value="1"/>
</dbReference>
<keyword evidence="5" id="KW-0804">Transcription</keyword>
<dbReference type="InterPro" id="IPR002197">
    <property type="entry name" value="HTH_Fis"/>
</dbReference>
<dbReference type="PANTHER" id="PTHR32071">
    <property type="entry name" value="TRANSCRIPTIONAL REGULATORY PROTEIN"/>
    <property type="match status" value="1"/>
</dbReference>
<dbReference type="SMART" id="SM00382">
    <property type="entry name" value="AAA"/>
    <property type="match status" value="1"/>
</dbReference>
<keyword evidence="1" id="KW-0547">Nucleotide-binding</keyword>
<evidence type="ECO:0000256" key="4">
    <source>
        <dbReference type="ARBA" id="ARBA00023125"/>
    </source>
</evidence>
<dbReference type="PROSITE" id="PS50045">
    <property type="entry name" value="SIGMA54_INTERACT_4"/>
    <property type="match status" value="1"/>
</dbReference>
<dbReference type="Pfam" id="PF02954">
    <property type="entry name" value="HTH_8"/>
    <property type="match status" value="1"/>
</dbReference>
<dbReference type="Pfam" id="PF08448">
    <property type="entry name" value="PAS_4"/>
    <property type="match status" value="1"/>
</dbReference>
<dbReference type="InterPro" id="IPR035965">
    <property type="entry name" value="PAS-like_dom_sf"/>
</dbReference>
<dbReference type="SUPFAM" id="SSF46689">
    <property type="entry name" value="Homeodomain-like"/>
    <property type="match status" value="1"/>
</dbReference>
<dbReference type="OrthoDB" id="9804019at2"/>
<dbReference type="PROSITE" id="PS00688">
    <property type="entry name" value="SIGMA54_INTERACT_3"/>
    <property type="match status" value="1"/>
</dbReference>
<gene>
    <name evidence="7" type="ORF">SAMN05421721_105181</name>
</gene>
<dbReference type="PROSITE" id="PS00676">
    <property type="entry name" value="SIGMA54_INTERACT_2"/>
    <property type="match status" value="1"/>
</dbReference>
<dbReference type="InterPro" id="IPR002078">
    <property type="entry name" value="Sigma_54_int"/>
</dbReference>
<dbReference type="InterPro" id="IPR003593">
    <property type="entry name" value="AAA+_ATPase"/>
</dbReference>
<dbReference type="RefSeq" id="WP_090484452.1">
    <property type="nucleotide sequence ID" value="NZ_FOUO01000005.1"/>
</dbReference>
<accession>A0A1I4QVC2</accession>
<dbReference type="Gene3D" id="1.10.8.60">
    <property type="match status" value="1"/>
</dbReference>
<dbReference type="InterPro" id="IPR058031">
    <property type="entry name" value="AAA_lid_NorR"/>
</dbReference>
<dbReference type="Proteomes" id="UP000199556">
    <property type="component" value="Unassembled WGS sequence"/>
</dbReference>
<dbReference type="STRING" id="195064.SAMN05421721_105181"/>
<evidence type="ECO:0000256" key="5">
    <source>
        <dbReference type="ARBA" id="ARBA00023163"/>
    </source>
</evidence>
<dbReference type="InterPro" id="IPR009057">
    <property type="entry name" value="Homeodomain-like_sf"/>
</dbReference>
<dbReference type="FunFam" id="3.40.50.300:FF:000006">
    <property type="entry name" value="DNA-binding transcriptional regulator NtrC"/>
    <property type="match status" value="1"/>
</dbReference>
<dbReference type="Gene3D" id="1.10.10.60">
    <property type="entry name" value="Homeodomain-like"/>
    <property type="match status" value="1"/>
</dbReference>
<organism evidence="7 8">
    <name type="scientific">Ectothiorhodospira mobilis</name>
    <dbReference type="NCBI Taxonomy" id="195064"/>
    <lineage>
        <taxon>Bacteria</taxon>
        <taxon>Pseudomonadati</taxon>
        <taxon>Pseudomonadota</taxon>
        <taxon>Gammaproteobacteria</taxon>
        <taxon>Chromatiales</taxon>
        <taxon>Ectothiorhodospiraceae</taxon>
        <taxon>Ectothiorhodospira</taxon>
    </lineage>
</organism>